<proteinExistence type="inferred from homology"/>
<dbReference type="EMBL" id="SPQC01000008">
    <property type="protein sequence ID" value="TFU23413.1"/>
    <property type="molecule type" value="Genomic_DNA"/>
</dbReference>
<dbReference type="Proteomes" id="UP000297951">
    <property type="component" value="Unassembled WGS sequence"/>
</dbReference>
<name>A0A4Y9F590_9MICC</name>
<dbReference type="InterPro" id="IPR012338">
    <property type="entry name" value="Beta-lactam/transpept-like"/>
</dbReference>
<keyword evidence="4" id="KW-0121">Carboxypeptidase</keyword>
<keyword evidence="2 4" id="KW-0378">Hydrolase</keyword>
<sequence>MATSHQRPLTAWVVTALLAAGCAAAGAWAVPAWQESQDLREASVAPDVTASPVAVTEAGAGAAVDSAALSAELDSVLDGLGQGVFSAQVLDAETGQSLYSREAQASRTPASNMKLLVDYALLTTAPQARFTTSVDLNDDSTLTLVAGGDTLLVPGHSDPTAVMGHAGIETLAERTIEALKEQGINGKALTLNLDTTIFSGSSLNPEWAQEDIDSGFISTVTPLAFYSHYSPTGDGTASSGSRPSNAPAEVQQVLVEALNRLGADAGLTFTAGEQVTAPSSGREIAAVQSATAAEQSALMMQESDNSLAETLGRNLSVLTGGDGSTQGAITAVREALSAAGLPTNYTQVDLSGLSMNNKVSNELLTSIALRAVKGSTSERLTLQGLPVAGYSGTLGLASRFNDADETGGRGVVRAKTGTLNSVLSLTGYTVTESGRALVFSVIMNDLESTDTAKNTVDRFAATLSTQ</sequence>
<comment type="similarity">
    <text evidence="1">Belongs to the peptidase S13 family.</text>
</comment>
<dbReference type="GO" id="GO:0006508">
    <property type="term" value="P:proteolysis"/>
    <property type="evidence" value="ECO:0007669"/>
    <property type="project" value="InterPro"/>
</dbReference>
<keyword evidence="3" id="KW-0732">Signal</keyword>
<evidence type="ECO:0000313" key="4">
    <source>
        <dbReference type="EMBL" id="TFU23413.1"/>
    </source>
</evidence>
<dbReference type="OrthoDB" id="56883at2"/>
<dbReference type="Pfam" id="PF02113">
    <property type="entry name" value="Peptidase_S13"/>
    <property type="match status" value="2"/>
</dbReference>
<dbReference type="GO" id="GO:0000270">
    <property type="term" value="P:peptidoglycan metabolic process"/>
    <property type="evidence" value="ECO:0007669"/>
    <property type="project" value="TreeGrafter"/>
</dbReference>
<evidence type="ECO:0000256" key="2">
    <source>
        <dbReference type="ARBA" id="ARBA00022801"/>
    </source>
</evidence>
<reference evidence="4 5" key="1">
    <citation type="submission" date="2019-03" db="EMBL/GenBank/DDBJ databases">
        <title>Diversity of the mouse oral microbiome.</title>
        <authorList>
            <person name="Joseph S."/>
            <person name="Aduse-Opoku J."/>
            <person name="Curtis M."/>
            <person name="Wade W."/>
            <person name="Hashim A."/>
        </authorList>
    </citation>
    <scope>NUCLEOTIDE SEQUENCE [LARGE SCALE GENOMIC DNA]</scope>
    <source>
        <strain evidence="5">irhom_31</strain>
    </source>
</reference>
<dbReference type="RefSeq" id="WP_135011602.1">
    <property type="nucleotide sequence ID" value="NZ_JADGLK010000008.1"/>
</dbReference>
<feature type="signal peptide" evidence="3">
    <location>
        <begin position="1"/>
        <end position="29"/>
    </location>
</feature>
<evidence type="ECO:0000313" key="5">
    <source>
        <dbReference type="Proteomes" id="UP000297951"/>
    </source>
</evidence>
<dbReference type="SUPFAM" id="SSF56601">
    <property type="entry name" value="beta-lactamase/transpeptidase-like"/>
    <property type="match status" value="1"/>
</dbReference>
<evidence type="ECO:0000256" key="3">
    <source>
        <dbReference type="SAM" id="SignalP"/>
    </source>
</evidence>
<accession>A0A4Y9F590</accession>
<evidence type="ECO:0000256" key="1">
    <source>
        <dbReference type="ARBA" id="ARBA00006096"/>
    </source>
</evidence>
<organism evidence="4 5">
    <name type="scientific">Rothia nasimurium</name>
    <dbReference type="NCBI Taxonomy" id="85336"/>
    <lineage>
        <taxon>Bacteria</taxon>
        <taxon>Bacillati</taxon>
        <taxon>Actinomycetota</taxon>
        <taxon>Actinomycetes</taxon>
        <taxon>Micrococcales</taxon>
        <taxon>Micrococcaceae</taxon>
        <taxon>Rothia</taxon>
    </lineage>
</organism>
<dbReference type="PROSITE" id="PS51257">
    <property type="entry name" value="PROKAR_LIPOPROTEIN"/>
    <property type="match status" value="1"/>
</dbReference>
<protein>
    <submittedName>
        <fullName evidence="4">D-alanyl-D-alanine carboxypeptidase/D-alanyl-D-alanine-endopeptidase</fullName>
        <ecNumber evidence="4">3.4.16.4</ecNumber>
    </submittedName>
</protein>
<dbReference type="PRINTS" id="PR00922">
    <property type="entry name" value="DADACBPTASE3"/>
</dbReference>
<dbReference type="PANTHER" id="PTHR30023">
    <property type="entry name" value="D-ALANYL-D-ALANINE CARBOXYPEPTIDASE"/>
    <property type="match status" value="1"/>
</dbReference>
<dbReference type="InterPro" id="IPR000667">
    <property type="entry name" value="Peptidase_S13"/>
</dbReference>
<dbReference type="PANTHER" id="PTHR30023:SF0">
    <property type="entry name" value="PENICILLIN-SENSITIVE CARBOXYPEPTIDASE A"/>
    <property type="match status" value="1"/>
</dbReference>
<dbReference type="Gene3D" id="3.40.710.10">
    <property type="entry name" value="DD-peptidase/beta-lactamase superfamily"/>
    <property type="match status" value="2"/>
</dbReference>
<dbReference type="NCBIfam" id="TIGR00666">
    <property type="entry name" value="PBP4"/>
    <property type="match status" value="1"/>
</dbReference>
<comment type="caution">
    <text evidence="4">The sequence shown here is derived from an EMBL/GenBank/DDBJ whole genome shotgun (WGS) entry which is preliminary data.</text>
</comment>
<gene>
    <name evidence="4" type="primary">dacB</name>
    <name evidence="4" type="ORF">E4U03_03485</name>
</gene>
<feature type="chain" id="PRO_5021291249" evidence="3">
    <location>
        <begin position="30"/>
        <end position="466"/>
    </location>
</feature>
<keyword evidence="4" id="KW-0645">Protease</keyword>
<dbReference type="EC" id="3.4.16.4" evidence="4"/>
<dbReference type="GO" id="GO:0009002">
    <property type="term" value="F:serine-type D-Ala-D-Ala carboxypeptidase activity"/>
    <property type="evidence" value="ECO:0007669"/>
    <property type="project" value="UniProtKB-EC"/>
</dbReference>
<dbReference type="AlphaFoldDB" id="A0A4Y9F590"/>